<dbReference type="PANTHER" id="PTHR34968:SF1">
    <property type="entry name" value="AUGMIN SUBUNIT 5"/>
    <property type="match status" value="1"/>
</dbReference>
<comment type="caution">
    <text evidence="2">The sequence shown here is derived from an EMBL/GenBank/DDBJ whole genome shotgun (WGS) entry which is preliminary data.</text>
</comment>
<dbReference type="GO" id="GO:0070652">
    <property type="term" value="C:HAUS complex"/>
    <property type="evidence" value="ECO:0007669"/>
    <property type="project" value="InterPro"/>
</dbReference>
<evidence type="ECO:0000256" key="1">
    <source>
        <dbReference type="SAM" id="MobiDB-lite"/>
    </source>
</evidence>
<dbReference type="PANTHER" id="PTHR34968">
    <property type="entry name" value="AUGMIN SUBUNIT 5"/>
    <property type="match status" value="1"/>
</dbReference>
<dbReference type="InterPro" id="IPR044706">
    <property type="entry name" value="AUG5_plant"/>
</dbReference>
<dbReference type="GO" id="GO:0051225">
    <property type="term" value="P:spindle assembly"/>
    <property type="evidence" value="ECO:0007669"/>
    <property type="project" value="InterPro"/>
</dbReference>
<reference evidence="2" key="1">
    <citation type="submission" date="2020-06" db="EMBL/GenBank/DDBJ databases">
        <authorList>
            <person name="Li T."/>
            <person name="Hu X."/>
            <person name="Zhang T."/>
            <person name="Song X."/>
            <person name="Zhang H."/>
            <person name="Dai N."/>
            <person name="Sheng W."/>
            <person name="Hou X."/>
            <person name="Wei L."/>
        </authorList>
    </citation>
    <scope>NUCLEOTIDE SEQUENCE</scope>
    <source>
        <strain evidence="2">G02</strain>
        <tissue evidence="2">Leaf</tissue>
    </source>
</reference>
<feature type="region of interest" description="Disordered" evidence="1">
    <location>
        <begin position="960"/>
        <end position="1004"/>
    </location>
</feature>
<feature type="compositionally biased region" description="Pro residues" evidence="1">
    <location>
        <begin position="1049"/>
        <end position="1075"/>
    </location>
</feature>
<feature type="compositionally biased region" description="Polar residues" evidence="1">
    <location>
        <begin position="960"/>
        <end position="972"/>
    </location>
</feature>
<gene>
    <name evidence="2" type="ORF">Sradi_4224700</name>
</gene>
<reference evidence="2" key="2">
    <citation type="journal article" date="2024" name="Plant">
        <title>Genomic evolution and insights into agronomic trait innovations of Sesamum species.</title>
        <authorList>
            <person name="Miao H."/>
            <person name="Wang L."/>
            <person name="Qu L."/>
            <person name="Liu H."/>
            <person name="Sun Y."/>
            <person name="Le M."/>
            <person name="Wang Q."/>
            <person name="Wei S."/>
            <person name="Zheng Y."/>
            <person name="Lin W."/>
            <person name="Duan Y."/>
            <person name="Cao H."/>
            <person name="Xiong S."/>
            <person name="Wang X."/>
            <person name="Wei L."/>
            <person name="Li C."/>
            <person name="Ma Q."/>
            <person name="Ju M."/>
            <person name="Zhao R."/>
            <person name="Li G."/>
            <person name="Mu C."/>
            <person name="Tian Q."/>
            <person name="Mei H."/>
            <person name="Zhang T."/>
            <person name="Gao T."/>
            <person name="Zhang H."/>
        </authorList>
    </citation>
    <scope>NUCLEOTIDE SEQUENCE</scope>
    <source>
        <strain evidence="2">G02</strain>
    </source>
</reference>
<feature type="region of interest" description="Disordered" evidence="1">
    <location>
        <begin position="1041"/>
        <end position="1075"/>
    </location>
</feature>
<proteinExistence type="predicted"/>
<feature type="region of interest" description="Disordered" evidence="1">
    <location>
        <begin position="79"/>
        <end position="113"/>
    </location>
</feature>
<dbReference type="Pfam" id="PF14817">
    <property type="entry name" value="HAUS5"/>
    <property type="match status" value="1"/>
</dbReference>
<accession>A0AAW2P6D1</accession>
<sequence length="1156" mass="127804">MQSSSGSAAQSEAILEWLQKEMGYRPLGPYASSTKISVPTAESLRKICRGNMIPVWSFLLKRVKSDKTVENIRRNILVHGADDGGKGRRKEKSGTGKEDSSSSSSREMALQERELAEKEVERLRQFVRRQRKELKARMIEVSREEAERKRMLDERSNYRHKHVMLETYDQQCDEAAKIFAEYHKRLQCYVNQAKDAQRSSINSSIEMVTSFHANSKDDSKSAQDVILIETTKERNVRKVCESLALQMSEKIRNTFPAYEGNGIQGNPQLEDSKLGIDTDSDIPTDIKDVIADCLKSPPQILQAIILYTQRLQTLITREIEKIDVRADAEALRYKYENNTVIEASSPDVSSPLQYHLCGYGKPGGDAPAKGTEYQLLERQKAHVQQFLATEDALNKAAEARNMSQLLWKRLHGSGDTVSSLSHVTVGASQNMSSLRQLELEVWAKEREAAGLRASLNTLMSEVHRLDKECAERKEAENSLRKKWKKIEEFDARRSELESVYNALLKANMDAASFWSQQPLAAREYASSTIIPACNVVLDLSNNAKDIIDNEVSAFYSTPDNSLYMLPSTPQGLLESMGANGSTGPEAVAAAERNAAMLTARAGARDPSAVPSVCRISAALQYPAGLDGSDAGLSSVLESMDFCLKLRGSEACVLEDLATAINLVHVRNDLVESGHALLKHAHRALQEYDRTTNYCLNVAAEQEKTVTEKWLPELSSAVLNAHKCLEDCKYVRGLLDEWWEQPASNVVDWVAVDGENVATWQNHVKQLLAFMISNYPEIAPLDVKISFWGLFIYPDCSPLSSLFLRMSWFWTLIFLSFTSNYLSEAKHQKKLPSAVVVGTVYCDTCFHQDFPKASHFISGASVALECNDTSSRPSFRQEVKTNKNGEFRIHLPFSVSKHARKIRGCSVRLLSSNEPFCAVAATATSSSLHLKSRKRGTHIFSAGFFTFKPLKQPLICDQKPSTENFKKLSSPQKLSPIDNPDDPAFPPPLRDPPSNPPPLGLPLPPLPQLPLLPPLPGIPLLPPVPKKENAAKASQLLDKKVTQPTTFLLPPNPFNPPSIFPPNPLQPPSSLLPPLPFLPPPFSIPPVLPSPPSVVPPVLPSPPAFNLPPVPGLDPSLPPPAPPTSPLPLPPFPIQTTPGFPGEPPAEVSAQSKTSSP</sequence>
<organism evidence="2">
    <name type="scientific">Sesamum radiatum</name>
    <name type="common">Black benniseed</name>
    <dbReference type="NCBI Taxonomy" id="300843"/>
    <lineage>
        <taxon>Eukaryota</taxon>
        <taxon>Viridiplantae</taxon>
        <taxon>Streptophyta</taxon>
        <taxon>Embryophyta</taxon>
        <taxon>Tracheophyta</taxon>
        <taxon>Spermatophyta</taxon>
        <taxon>Magnoliopsida</taxon>
        <taxon>eudicotyledons</taxon>
        <taxon>Gunneridae</taxon>
        <taxon>Pentapetalae</taxon>
        <taxon>asterids</taxon>
        <taxon>lamiids</taxon>
        <taxon>Lamiales</taxon>
        <taxon>Pedaliaceae</taxon>
        <taxon>Sesamum</taxon>
    </lineage>
</organism>
<feature type="compositionally biased region" description="Pro residues" evidence="1">
    <location>
        <begin position="982"/>
        <end position="1004"/>
    </location>
</feature>
<evidence type="ECO:0000313" key="2">
    <source>
        <dbReference type="EMBL" id="KAL0350755.1"/>
    </source>
</evidence>
<dbReference type="AlphaFoldDB" id="A0AAW2P6D1"/>
<dbReference type="EMBL" id="JACGWJ010000018">
    <property type="protein sequence ID" value="KAL0350755.1"/>
    <property type="molecule type" value="Genomic_DNA"/>
</dbReference>
<protein>
    <submittedName>
        <fullName evidence="2">AUGMIN subunit</fullName>
    </submittedName>
</protein>
<name>A0AAW2P6D1_SESRA</name>
<dbReference type="InterPro" id="IPR029131">
    <property type="entry name" value="HAUS5"/>
</dbReference>
<feature type="region of interest" description="Disordered" evidence="1">
    <location>
        <begin position="1092"/>
        <end position="1156"/>
    </location>
</feature>
<dbReference type="Pfam" id="PF01190">
    <property type="entry name" value="Pollen_Ole_e_1"/>
    <property type="match status" value="1"/>
</dbReference>
<feature type="compositionally biased region" description="Pro residues" evidence="1">
    <location>
        <begin position="1092"/>
        <end position="1132"/>
    </location>
</feature>
<feature type="compositionally biased region" description="Basic and acidic residues" evidence="1">
    <location>
        <begin position="80"/>
        <end position="100"/>
    </location>
</feature>
<dbReference type="GO" id="GO:0005876">
    <property type="term" value="C:spindle microtubule"/>
    <property type="evidence" value="ECO:0007669"/>
    <property type="project" value="InterPro"/>
</dbReference>